<comment type="caution">
    <text evidence="1">The sequence shown here is derived from an EMBL/GenBank/DDBJ whole genome shotgun (WGS) entry which is preliminary data.</text>
</comment>
<keyword evidence="2" id="KW-1185">Reference proteome</keyword>
<evidence type="ECO:0000313" key="2">
    <source>
        <dbReference type="Proteomes" id="UP001145114"/>
    </source>
</evidence>
<feature type="non-terminal residue" evidence="1">
    <location>
        <position position="175"/>
    </location>
</feature>
<proteinExistence type="predicted"/>
<dbReference type="Proteomes" id="UP001145114">
    <property type="component" value="Unassembled WGS sequence"/>
</dbReference>
<protein>
    <submittedName>
        <fullName evidence="1">Uncharacterized protein</fullName>
    </submittedName>
</protein>
<sequence>PYLPGSNAGYMGPQTHPMRQMWYHPQQTNITVDAMERVATELSGIKISGNPGTAVQQQPQQQQQQQAPPLSSPSPSSQSNISGKLLYEYEGKTFDGVGPGDSPLRPLHILLLTPKDANDQLSDLTFPNAKVRHIRPRPASGLAEDDKVSVFVICKSQQHAIQLLKKLSPHDIEAE</sequence>
<dbReference type="EMBL" id="JAMZIH010002146">
    <property type="protein sequence ID" value="KAJ1677637.1"/>
    <property type="molecule type" value="Genomic_DNA"/>
</dbReference>
<gene>
    <name evidence="1" type="ORF">EV182_005748</name>
</gene>
<evidence type="ECO:0000313" key="1">
    <source>
        <dbReference type="EMBL" id="KAJ1677637.1"/>
    </source>
</evidence>
<feature type="non-terminal residue" evidence="1">
    <location>
        <position position="1"/>
    </location>
</feature>
<organism evidence="1 2">
    <name type="scientific">Spiromyces aspiralis</name>
    <dbReference type="NCBI Taxonomy" id="68401"/>
    <lineage>
        <taxon>Eukaryota</taxon>
        <taxon>Fungi</taxon>
        <taxon>Fungi incertae sedis</taxon>
        <taxon>Zoopagomycota</taxon>
        <taxon>Kickxellomycotina</taxon>
        <taxon>Kickxellomycetes</taxon>
        <taxon>Kickxellales</taxon>
        <taxon>Kickxellaceae</taxon>
        <taxon>Spiromyces</taxon>
    </lineage>
</organism>
<accession>A0ACC1HQV5</accession>
<name>A0ACC1HQV5_9FUNG</name>
<reference evidence="1" key="1">
    <citation type="submission" date="2022-06" db="EMBL/GenBank/DDBJ databases">
        <title>Phylogenomic reconstructions and comparative analyses of Kickxellomycotina fungi.</title>
        <authorList>
            <person name="Reynolds N.K."/>
            <person name="Stajich J.E."/>
            <person name="Barry K."/>
            <person name="Grigoriev I.V."/>
            <person name="Crous P."/>
            <person name="Smith M.E."/>
        </authorList>
    </citation>
    <scope>NUCLEOTIDE SEQUENCE</scope>
    <source>
        <strain evidence="1">RSA 2271</strain>
    </source>
</reference>